<dbReference type="EMBL" id="CP158367">
    <property type="protein sequence ID" value="XBX74199.1"/>
    <property type="molecule type" value="Genomic_DNA"/>
</dbReference>
<dbReference type="FunFam" id="3.40.50.11240:FF:000001">
    <property type="entry name" value="Ethanolamine ammonia-lyase light chain"/>
    <property type="match status" value="1"/>
</dbReference>
<dbReference type="InterPro" id="IPR009246">
    <property type="entry name" value="EutC"/>
</dbReference>
<evidence type="ECO:0000256" key="6">
    <source>
        <dbReference type="ARBA" id="ARBA00067005"/>
    </source>
</evidence>
<gene>
    <name evidence="8 9" type="primary">eutC</name>
    <name evidence="9" type="ORF">PRVXT_002226</name>
</gene>
<evidence type="ECO:0000256" key="8">
    <source>
        <dbReference type="HAMAP-Rule" id="MF_00601"/>
    </source>
</evidence>
<dbReference type="PIRSF" id="PIRSF018982">
    <property type="entry name" value="EutC"/>
    <property type="match status" value="1"/>
</dbReference>
<accession>A0AAU7VJG1</accession>
<dbReference type="InterPro" id="IPR042251">
    <property type="entry name" value="EutC_C"/>
</dbReference>
<evidence type="ECO:0000313" key="9">
    <source>
        <dbReference type="EMBL" id="XBX74199.1"/>
    </source>
</evidence>
<dbReference type="PANTHER" id="PTHR39330">
    <property type="entry name" value="ETHANOLAMINE AMMONIA-LYASE LIGHT CHAIN"/>
    <property type="match status" value="1"/>
</dbReference>
<dbReference type="Pfam" id="PF05985">
    <property type="entry name" value="EutC"/>
    <property type="match status" value="1"/>
</dbReference>
<evidence type="ECO:0000256" key="5">
    <source>
        <dbReference type="ARBA" id="ARBA00052081"/>
    </source>
</evidence>
<dbReference type="PANTHER" id="PTHR39330:SF1">
    <property type="entry name" value="ETHANOLAMINE AMMONIA-LYASE SMALL SUBUNIT"/>
    <property type="match status" value="1"/>
</dbReference>
<dbReference type="GO" id="GO:0009350">
    <property type="term" value="C:ethanolamine ammonia-lyase complex"/>
    <property type="evidence" value="ECO:0007669"/>
    <property type="project" value="UniProtKB-UniRule"/>
</dbReference>
<dbReference type="Gene3D" id="1.10.30.40">
    <property type="entry name" value="Ethanolamine ammonia-lyase light chain (EutC), N-terminal domain"/>
    <property type="match status" value="1"/>
</dbReference>
<evidence type="ECO:0000256" key="3">
    <source>
        <dbReference type="ARBA" id="ARBA00023285"/>
    </source>
</evidence>
<organism evidence="9">
    <name type="scientific">Proteinivorax tanatarense</name>
    <dbReference type="NCBI Taxonomy" id="1260629"/>
    <lineage>
        <taxon>Bacteria</taxon>
        <taxon>Bacillati</taxon>
        <taxon>Bacillota</taxon>
        <taxon>Clostridia</taxon>
        <taxon>Eubacteriales</taxon>
        <taxon>Proteinivoracaceae</taxon>
        <taxon>Proteinivorax</taxon>
    </lineage>
</organism>
<comment type="pathway">
    <text evidence="8">Amine and polyamine degradation; ethanolamine degradation.</text>
</comment>
<dbReference type="GO" id="GO:0031419">
    <property type="term" value="F:cobalamin binding"/>
    <property type="evidence" value="ECO:0007669"/>
    <property type="project" value="UniProtKB-UniRule"/>
</dbReference>
<dbReference type="NCBIfam" id="NF003971">
    <property type="entry name" value="PRK05465.1"/>
    <property type="match status" value="1"/>
</dbReference>
<sequence length="304" mass="33764">MISESAIKEMVQQIVEQLATQNSGHSKETFEKTINQQINEKIGNESLSVTDKELHDITEQRLQEYYKVPDPKEKESYMALKEKTSARVGIWRTGSRYKTDTLLRFRADHAVAMDAVFSYVSEDLLKKMNLFMINTLCKNKDEYITRPDLGRKFSDESIQKIKAECIPSPEVQIYVSDGLSSTAIEANIEEILPSIMQGLKNEGIKAGTPFFVKHGRVPAMDVISETLDAKVTVVLIGERPGLATGESMSCYMAYGAKVGMPESRRTVISNIHNGGTPATEAGAHIAGLVKEMLRQKASGLDLKV</sequence>
<comment type="subcellular location">
    <subcellularLocation>
        <location evidence="8">Bacterial microcompartment</location>
    </subcellularLocation>
</comment>
<keyword evidence="3 8" id="KW-0170">Cobalt</keyword>
<dbReference type="GO" id="GO:0008851">
    <property type="term" value="F:ethanolamine ammonia-lyase activity"/>
    <property type="evidence" value="ECO:0007669"/>
    <property type="project" value="UniProtKB-UniRule"/>
</dbReference>
<comment type="catalytic activity">
    <reaction evidence="5 8">
        <text>ethanolamine = acetaldehyde + NH4(+)</text>
        <dbReference type="Rhea" id="RHEA:15313"/>
        <dbReference type="ChEBI" id="CHEBI:15343"/>
        <dbReference type="ChEBI" id="CHEBI:28938"/>
        <dbReference type="ChEBI" id="CHEBI:57603"/>
        <dbReference type="EC" id="4.3.1.7"/>
    </reaction>
</comment>
<keyword evidence="1 8" id="KW-0846">Cobalamin</keyword>
<protein>
    <recommendedName>
        <fullName evidence="7 8">Ethanolamine ammonia-lyase small subunit</fullName>
        <shortName evidence="8">EAL small subunit</shortName>
        <ecNumber evidence="6 8">4.3.1.7</ecNumber>
    </recommendedName>
</protein>
<keyword evidence="4 8" id="KW-1283">Bacterial microcompartment</keyword>
<proteinExistence type="inferred from homology"/>
<comment type="cofactor">
    <cofactor evidence="8">
        <name>adenosylcob(III)alamin</name>
        <dbReference type="ChEBI" id="CHEBI:18408"/>
    </cofactor>
    <text evidence="8">Binds between the large and small subunits.</text>
</comment>
<feature type="binding site" evidence="8">
    <location>
        <position position="217"/>
    </location>
    <ligand>
        <name>adenosylcob(III)alamin</name>
        <dbReference type="ChEBI" id="CHEBI:18408"/>
    </ligand>
</feature>
<evidence type="ECO:0000256" key="2">
    <source>
        <dbReference type="ARBA" id="ARBA00023239"/>
    </source>
</evidence>
<reference evidence="9" key="1">
    <citation type="journal article" date="2013" name="Extremophiles">
        <title>Proteinivorax tanatarense gen. nov., sp. nov., an anaerobic, haloalkaliphilic, proteolytic bacterium isolated from a decaying algal bloom, and proposal of Proteinivoraceae fam. nov.</title>
        <authorList>
            <person name="Kevbrin V."/>
            <person name="Boltyanskaya Y."/>
            <person name="Zhilina T."/>
            <person name="Kolganova T."/>
            <person name="Lavrentjeva E."/>
            <person name="Kuznetsov B."/>
        </authorList>
    </citation>
    <scope>NUCLEOTIDE SEQUENCE</scope>
    <source>
        <strain evidence="9">Z-910T</strain>
    </source>
</reference>
<dbReference type="GO" id="GO:0006520">
    <property type="term" value="P:amino acid metabolic process"/>
    <property type="evidence" value="ECO:0007669"/>
    <property type="project" value="InterPro"/>
</dbReference>
<dbReference type="HAMAP" id="MF_00601">
    <property type="entry name" value="EutC"/>
    <property type="match status" value="1"/>
</dbReference>
<dbReference type="Gene3D" id="3.40.50.11240">
    <property type="entry name" value="Ethanolamine ammonia-lyase light chain (EutC)"/>
    <property type="match status" value="1"/>
</dbReference>
<feature type="binding site" evidence="8">
    <location>
        <position position="238"/>
    </location>
    <ligand>
        <name>adenosylcob(III)alamin</name>
        <dbReference type="ChEBI" id="CHEBI:18408"/>
    </ligand>
</feature>
<comment type="subunit">
    <text evidence="8">The basic unit is a heterodimer which dimerizes to form tetramers. The heterotetramers trimerize; 6 large subunits form a core ring with 6 small subunits projecting outwards.</text>
</comment>
<evidence type="ECO:0000256" key="4">
    <source>
        <dbReference type="ARBA" id="ARBA00024446"/>
    </source>
</evidence>
<comment type="function">
    <text evidence="8">Catalyzes the deamination of various vicinal amino-alcohols to oxo compounds. Allows this organism to utilize ethanolamine as the sole source of nitrogen and carbon in the presence of external vitamin B12.</text>
</comment>
<dbReference type="InterPro" id="IPR042255">
    <property type="entry name" value="EutC_N"/>
</dbReference>
<dbReference type="EC" id="4.3.1.7" evidence="6 8"/>
<evidence type="ECO:0000256" key="7">
    <source>
        <dbReference type="ARBA" id="ARBA00069181"/>
    </source>
</evidence>
<evidence type="ECO:0000256" key="1">
    <source>
        <dbReference type="ARBA" id="ARBA00022628"/>
    </source>
</evidence>
<dbReference type="GO" id="GO:0046336">
    <property type="term" value="P:ethanolamine catabolic process"/>
    <property type="evidence" value="ECO:0007669"/>
    <property type="project" value="UniProtKB-UniRule"/>
</dbReference>
<dbReference type="AlphaFoldDB" id="A0AAU7VJG1"/>
<name>A0AAU7VJG1_9FIRM</name>
<comment type="similarity">
    <text evidence="8">Belongs to the EutC family.</text>
</comment>
<keyword evidence="2 8" id="KW-0456">Lyase</keyword>
<reference evidence="9" key="2">
    <citation type="submission" date="2024-06" db="EMBL/GenBank/DDBJ databases">
        <authorList>
            <person name="Petrova K.O."/>
            <person name="Toshchakov S.V."/>
            <person name="Boltjanskaja Y.V."/>
            <person name="Kevbrin V."/>
        </authorList>
    </citation>
    <scope>NUCLEOTIDE SEQUENCE</scope>
    <source>
        <strain evidence="9">Z-910T</strain>
    </source>
</reference>
<dbReference type="GO" id="GO:0031471">
    <property type="term" value="C:ethanolamine degradation polyhedral organelle"/>
    <property type="evidence" value="ECO:0007669"/>
    <property type="project" value="UniProtKB-UniRule"/>
</dbReference>